<feature type="region of interest" description="Disordered" evidence="1">
    <location>
        <begin position="469"/>
        <end position="558"/>
    </location>
</feature>
<organism evidence="2 3">
    <name type="scientific">Ceratobasidium theobromae</name>
    <dbReference type="NCBI Taxonomy" id="1582974"/>
    <lineage>
        <taxon>Eukaryota</taxon>
        <taxon>Fungi</taxon>
        <taxon>Dikarya</taxon>
        <taxon>Basidiomycota</taxon>
        <taxon>Agaricomycotina</taxon>
        <taxon>Agaricomycetes</taxon>
        <taxon>Cantharellales</taxon>
        <taxon>Ceratobasidiaceae</taxon>
        <taxon>Ceratobasidium</taxon>
    </lineage>
</organism>
<sequence length="583" mass="63501">MFDILSFALRIKEPPWRKPEWLDHVIWASTRRSLVCQTTVHSVMNATGFTATFTRVYMMPPRSKRKPAVSTRVTRSKVQVPGAPGELVSFKAKKAVKNGSTVAPGPSTRPTRSNLVMEVVLPASKRPTPKTSSVLTPISPAPSATGDVPELPGSSPLKLSEPIRESTPQPIAQDKGKQRMMDSLPPSSPPPNTSPIPGFHWDRSDDPGFSTPTPSPARSRLPSIQASVRQLTPKPTTPASNSPSHHSTPPPADDHPDLAVVSQQSSPPSQQWEEAHKPPTSPVPYSDTPAADDPFGFVAAENRLRERRAQLERERQTENLSEQPHFPSSGGPESFDQSVYEEAFASIFYDPHSGTVPLSAVGSEKEATGANKSTTGSLYDTDGNGNGNGDENVGRGMKRKQTMEVVIPTKDKGKEKEKEKEVVKGEAVALEEVPPKPTRGKGKGKGKGKAQEHVLTTYELEAMLPHRIRHVRKRQPEAEHIALSDIDEEDQSSSPKRRKKAPATKGKAVQGVAAKAKKGAKAASAGSSKNVKATTRSTKHTRGSDVAGTNDETREQFEAERKRRLDAYKALDKYTLEEEEVIW</sequence>
<feature type="compositionally biased region" description="Basic and acidic residues" evidence="1">
    <location>
        <begin position="409"/>
        <end position="424"/>
    </location>
</feature>
<evidence type="ECO:0000313" key="3">
    <source>
        <dbReference type="Proteomes" id="UP000383932"/>
    </source>
</evidence>
<feature type="compositionally biased region" description="Basic and acidic residues" evidence="1">
    <location>
        <begin position="302"/>
        <end position="317"/>
    </location>
</feature>
<dbReference type="Proteomes" id="UP000383932">
    <property type="component" value="Unassembled WGS sequence"/>
</dbReference>
<feature type="region of interest" description="Disordered" evidence="1">
    <location>
        <begin position="122"/>
        <end position="338"/>
    </location>
</feature>
<evidence type="ECO:0000256" key="1">
    <source>
        <dbReference type="SAM" id="MobiDB-lite"/>
    </source>
</evidence>
<name>A0A5N5QPH5_9AGAM</name>
<accession>A0A5N5QPH5</accession>
<feature type="compositionally biased region" description="Polar residues" evidence="1">
    <location>
        <begin position="222"/>
        <end position="234"/>
    </location>
</feature>
<feature type="compositionally biased region" description="Low complexity" evidence="1">
    <location>
        <begin position="505"/>
        <end position="514"/>
    </location>
</feature>
<dbReference type="EMBL" id="SSOP01000037">
    <property type="protein sequence ID" value="KAB5593473.1"/>
    <property type="molecule type" value="Genomic_DNA"/>
</dbReference>
<dbReference type="AlphaFoldDB" id="A0A5N5QPH5"/>
<feature type="compositionally biased region" description="Basic residues" evidence="1">
    <location>
        <begin position="438"/>
        <end position="448"/>
    </location>
</feature>
<keyword evidence="3" id="KW-1185">Reference proteome</keyword>
<gene>
    <name evidence="2" type="ORF">CTheo_3107</name>
</gene>
<feature type="region of interest" description="Disordered" evidence="1">
    <location>
        <begin position="362"/>
        <end position="452"/>
    </location>
</feature>
<feature type="compositionally biased region" description="Low complexity" evidence="1">
    <location>
        <begin position="237"/>
        <end position="247"/>
    </location>
</feature>
<feature type="compositionally biased region" description="Low complexity" evidence="1">
    <location>
        <begin position="521"/>
        <end position="533"/>
    </location>
</feature>
<proteinExistence type="predicted"/>
<reference evidence="2 3" key="1">
    <citation type="journal article" date="2019" name="Fungal Biol. Biotechnol.">
        <title>Draft genome sequence of fastidious pathogen Ceratobasidium theobromae, which causes vascular-streak dieback in Theobroma cacao.</title>
        <authorList>
            <person name="Ali S.S."/>
            <person name="Asman A."/>
            <person name="Shao J."/>
            <person name="Firmansyah A.P."/>
            <person name="Susilo A.W."/>
            <person name="Rosmana A."/>
            <person name="McMahon P."/>
            <person name="Junaid M."/>
            <person name="Guest D."/>
            <person name="Kheng T.Y."/>
            <person name="Meinhardt L.W."/>
            <person name="Bailey B.A."/>
        </authorList>
    </citation>
    <scope>NUCLEOTIDE SEQUENCE [LARGE SCALE GENOMIC DNA]</scope>
    <source>
        <strain evidence="2 3">CT2</strain>
    </source>
</reference>
<protein>
    <submittedName>
        <fullName evidence="2">Uncharacterized protein</fullName>
    </submittedName>
</protein>
<comment type="caution">
    <text evidence="2">The sequence shown here is derived from an EMBL/GenBank/DDBJ whole genome shotgun (WGS) entry which is preliminary data.</text>
</comment>
<feature type="compositionally biased region" description="Low complexity" evidence="1">
    <location>
        <begin position="262"/>
        <end position="271"/>
    </location>
</feature>
<dbReference type="OrthoDB" id="3266492at2759"/>
<evidence type="ECO:0000313" key="2">
    <source>
        <dbReference type="EMBL" id="KAB5593473.1"/>
    </source>
</evidence>